<proteinExistence type="inferred from homology"/>
<evidence type="ECO:0000313" key="2">
    <source>
        <dbReference type="EMBL" id="MBB5775090.1"/>
    </source>
</evidence>
<dbReference type="Gene3D" id="3.30.420.40">
    <property type="match status" value="2"/>
</dbReference>
<protein>
    <submittedName>
        <fullName evidence="2">Putative NBD/HSP70 family sugar kinase</fullName>
    </submittedName>
</protein>
<sequence length="383" mass="40094">MTARRVAPRGDLTRVEILALLGTAGALDRRQIAARLRLGDATVHEHTRRLLACGYLRALAPQAGAVGRPRIPLQVVPEAAATMGVRVATDHVVTVVAGLDGRVITSDVSAFDCRSDPIPQLLAVIKHRLADPTLAPRLRAVGVVTPSSVDSATGYIRVCPRFGWSELPLGERLRAELPIPVLVDNDLRASTTAELLYRTGREHDDFLVLGIGDGVGLGAVLQRRVHRGPSGLSGEFGHTPVAATGPRCSCGARGCLETLTSDDGILRAARRAGLAGAGTTIEELRARWVSGGEPGLADVLARIGTVLGRAVAGVVNLLGTPTIAVIGENHVLWPGLEPGFLAAMRTSQVTAAHRVQVIVRPWSDVQHALGAAGLALAAPETLG</sequence>
<dbReference type="RefSeq" id="WP_185068830.1">
    <property type="nucleotide sequence ID" value="NZ_JACHMB010000001.1"/>
</dbReference>
<evidence type="ECO:0000256" key="1">
    <source>
        <dbReference type="ARBA" id="ARBA00006479"/>
    </source>
</evidence>
<accession>A0A7W9L906</accession>
<evidence type="ECO:0000313" key="3">
    <source>
        <dbReference type="Proteomes" id="UP000579153"/>
    </source>
</evidence>
<dbReference type="Pfam" id="PF00480">
    <property type="entry name" value="ROK"/>
    <property type="match status" value="1"/>
</dbReference>
<dbReference type="GO" id="GO:0016301">
    <property type="term" value="F:kinase activity"/>
    <property type="evidence" value="ECO:0007669"/>
    <property type="project" value="UniProtKB-KW"/>
</dbReference>
<name>A0A7W9L906_9ACTN</name>
<dbReference type="InterPro" id="IPR049874">
    <property type="entry name" value="ROK_cs"/>
</dbReference>
<reference evidence="2 3" key="1">
    <citation type="submission" date="2020-08" db="EMBL/GenBank/DDBJ databases">
        <title>Sequencing the genomes of 1000 actinobacteria strains.</title>
        <authorList>
            <person name="Klenk H.-P."/>
        </authorList>
    </citation>
    <scope>NUCLEOTIDE SEQUENCE [LARGE SCALE GENOMIC DNA]</scope>
    <source>
        <strain evidence="2 3">DSM 45507</strain>
    </source>
</reference>
<dbReference type="Proteomes" id="UP000579153">
    <property type="component" value="Unassembled WGS sequence"/>
</dbReference>
<dbReference type="PANTHER" id="PTHR18964:SF149">
    <property type="entry name" value="BIFUNCTIONAL UDP-N-ACETYLGLUCOSAMINE 2-EPIMERASE_N-ACETYLMANNOSAMINE KINASE"/>
    <property type="match status" value="1"/>
</dbReference>
<comment type="similarity">
    <text evidence="1">Belongs to the ROK (NagC/XylR) family.</text>
</comment>
<dbReference type="InterPro" id="IPR036390">
    <property type="entry name" value="WH_DNA-bd_sf"/>
</dbReference>
<dbReference type="InterPro" id="IPR000600">
    <property type="entry name" value="ROK"/>
</dbReference>
<dbReference type="Gene3D" id="1.10.10.10">
    <property type="entry name" value="Winged helix-like DNA-binding domain superfamily/Winged helix DNA-binding domain"/>
    <property type="match status" value="1"/>
</dbReference>
<keyword evidence="2" id="KW-0418">Kinase</keyword>
<gene>
    <name evidence="2" type="ORF">HD596_001846</name>
</gene>
<dbReference type="EMBL" id="JACHMB010000001">
    <property type="protein sequence ID" value="MBB5775090.1"/>
    <property type="molecule type" value="Genomic_DNA"/>
</dbReference>
<dbReference type="InterPro" id="IPR036388">
    <property type="entry name" value="WH-like_DNA-bd_sf"/>
</dbReference>
<dbReference type="SUPFAM" id="SSF53067">
    <property type="entry name" value="Actin-like ATPase domain"/>
    <property type="match status" value="1"/>
</dbReference>
<dbReference type="SUPFAM" id="SSF46785">
    <property type="entry name" value="Winged helix' DNA-binding domain"/>
    <property type="match status" value="1"/>
</dbReference>
<keyword evidence="3" id="KW-1185">Reference proteome</keyword>
<dbReference type="PANTHER" id="PTHR18964">
    <property type="entry name" value="ROK (REPRESSOR, ORF, KINASE) FAMILY"/>
    <property type="match status" value="1"/>
</dbReference>
<dbReference type="InterPro" id="IPR043129">
    <property type="entry name" value="ATPase_NBD"/>
</dbReference>
<comment type="caution">
    <text evidence="2">The sequence shown here is derived from an EMBL/GenBank/DDBJ whole genome shotgun (WGS) entry which is preliminary data.</text>
</comment>
<organism evidence="2 3">
    <name type="scientific">Nonomuraea jabiensis</name>
    <dbReference type="NCBI Taxonomy" id="882448"/>
    <lineage>
        <taxon>Bacteria</taxon>
        <taxon>Bacillati</taxon>
        <taxon>Actinomycetota</taxon>
        <taxon>Actinomycetes</taxon>
        <taxon>Streptosporangiales</taxon>
        <taxon>Streptosporangiaceae</taxon>
        <taxon>Nonomuraea</taxon>
    </lineage>
</organism>
<dbReference type="PROSITE" id="PS01125">
    <property type="entry name" value="ROK"/>
    <property type="match status" value="1"/>
</dbReference>
<dbReference type="AlphaFoldDB" id="A0A7W9L906"/>
<keyword evidence="2" id="KW-0808">Transferase</keyword>